<dbReference type="InterPro" id="IPR012910">
    <property type="entry name" value="Plug_dom"/>
</dbReference>
<dbReference type="STRING" id="686340.Metal_0107"/>
<dbReference type="InterPro" id="IPR000531">
    <property type="entry name" value="Beta-barrel_TonB"/>
</dbReference>
<dbReference type="InterPro" id="IPR039426">
    <property type="entry name" value="TonB-dep_rcpt-like"/>
</dbReference>
<dbReference type="Pfam" id="PF00593">
    <property type="entry name" value="TonB_dep_Rec_b-barrel"/>
    <property type="match status" value="1"/>
</dbReference>
<evidence type="ECO:0000256" key="9">
    <source>
        <dbReference type="RuleBase" id="RU003357"/>
    </source>
</evidence>
<evidence type="ECO:0000313" key="13">
    <source>
        <dbReference type="EMBL" id="EIC27976.1"/>
    </source>
</evidence>
<dbReference type="InterPro" id="IPR036942">
    <property type="entry name" value="Beta-barrel_TonB_sf"/>
</dbReference>
<dbReference type="GO" id="GO:0044718">
    <property type="term" value="P:siderophore transmembrane transport"/>
    <property type="evidence" value="ECO:0007669"/>
    <property type="project" value="TreeGrafter"/>
</dbReference>
<dbReference type="SUPFAM" id="SSF56935">
    <property type="entry name" value="Porins"/>
    <property type="match status" value="1"/>
</dbReference>
<dbReference type="AlphaFoldDB" id="H8GK17"/>
<dbReference type="Gene3D" id="2.40.170.20">
    <property type="entry name" value="TonB-dependent receptor, beta-barrel domain"/>
    <property type="match status" value="1"/>
</dbReference>
<keyword evidence="5 9" id="KW-0798">TonB box</keyword>
<keyword evidence="6 8" id="KW-0472">Membrane</keyword>
<dbReference type="PROSITE" id="PS52016">
    <property type="entry name" value="TONB_DEPENDENT_REC_3"/>
    <property type="match status" value="1"/>
</dbReference>
<feature type="domain" description="TonB-dependent receptor-like beta-barrel" evidence="11">
    <location>
        <begin position="253"/>
        <end position="649"/>
    </location>
</feature>
<accession>H8GK17</accession>
<keyword evidence="7 8" id="KW-0998">Cell outer membrane</keyword>
<keyword evidence="3 8" id="KW-1134">Transmembrane beta strand</keyword>
<comment type="similarity">
    <text evidence="8 9">Belongs to the TonB-dependent receptor family.</text>
</comment>
<keyword evidence="2 8" id="KW-0813">Transport</keyword>
<dbReference type="PANTHER" id="PTHR30069">
    <property type="entry name" value="TONB-DEPENDENT OUTER MEMBRANE RECEPTOR"/>
    <property type="match status" value="1"/>
</dbReference>
<evidence type="ECO:0000256" key="6">
    <source>
        <dbReference type="ARBA" id="ARBA00023136"/>
    </source>
</evidence>
<evidence type="ECO:0000313" key="14">
    <source>
        <dbReference type="Proteomes" id="UP000005090"/>
    </source>
</evidence>
<dbReference type="eggNOG" id="COG4771">
    <property type="taxonomic scope" value="Bacteria"/>
</dbReference>
<keyword evidence="13" id="KW-0675">Receptor</keyword>
<evidence type="ECO:0000256" key="4">
    <source>
        <dbReference type="ARBA" id="ARBA00022692"/>
    </source>
</evidence>
<gene>
    <name evidence="13" type="ORF">Metal_0107</name>
</gene>
<evidence type="ECO:0000256" key="1">
    <source>
        <dbReference type="ARBA" id="ARBA00004571"/>
    </source>
</evidence>
<evidence type="ECO:0000256" key="5">
    <source>
        <dbReference type="ARBA" id="ARBA00023077"/>
    </source>
</evidence>
<protein>
    <submittedName>
        <fullName evidence="13">Outer membrane receptor for ferrienterochelin and colicin</fullName>
    </submittedName>
</protein>
<keyword evidence="14" id="KW-1185">Reference proteome</keyword>
<evidence type="ECO:0000259" key="12">
    <source>
        <dbReference type="Pfam" id="PF07715"/>
    </source>
</evidence>
<reference evidence="13 14" key="1">
    <citation type="journal article" date="2013" name="Genome Announc.">
        <title>Genome Sequence of the Obligate Gammaproteobacterial Methanotroph Methylomicrobium album Strain BG8.</title>
        <authorList>
            <person name="Kits K.D."/>
            <person name="Kalyuzhnaya M.G."/>
            <person name="Klotz M.G."/>
            <person name="Jetten M.S."/>
            <person name="Op den Camp H.J."/>
            <person name="Vuilleumier S."/>
            <person name="Bringel F."/>
            <person name="Dispirito A.A."/>
            <person name="Murrell J.C."/>
            <person name="Bruce D."/>
            <person name="Cheng J.F."/>
            <person name="Copeland A."/>
            <person name="Goodwin L."/>
            <person name="Hauser L."/>
            <person name="Lajus A."/>
            <person name="Land M.L."/>
            <person name="Lapidus A."/>
            <person name="Lucas S."/>
            <person name="Medigue C."/>
            <person name="Pitluck S."/>
            <person name="Woyke T."/>
            <person name="Zeytun A."/>
            <person name="Stein L.Y."/>
        </authorList>
    </citation>
    <scope>NUCLEOTIDE SEQUENCE [LARGE SCALE GENOMIC DNA]</scope>
    <source>
        <strain evidence="13 14">BG8</strain>
    </source>
</reference>
<evidence type="ECO:0000256" key="10">
    <source>
        <dbReference type="SAM" id="SignalP"/>
    </source>
</evidence>
<dbReference type="PANTHER" id="PTHR30069:SF40">
    <property type="entry name" value="TONB-DEPENDENT RECEPTOR NMB0964-RELATED"/>
    <property type="match status" value="1"/>
</dbReference>
<dbReference type="HOGENOM" id="CLU_008287_10_1_6"/>
<dbReference type="GO" id="GO:0015344">
    <property type="term" value="F:siderophore uptake transmembrane transporter activity"/>
    <property type="evidence" value="ECO:0007669"/>
    <property type="project" value="TreeGrafter"/>
</dbReference>
<keyword evidence="10" id="KW-0732">Signal</keyword>
<keyword evidence="4 8" id="KW-0812">Transmembrane</keyword>
<dbReference type="Gene3D" id="2.170.130.10">
    <property type="entry name" value="TonB-dependent receptor, plug domain"/>
    <property type="match status" value="1"/>
</dbReference>
<dbReference type="RefSeq" id="WP_005368559.1">
    <property type="nucleotide sequence ID" value="NZ_CM001475.1"/>
</dbReference>
<sequence>MMPKHKLLILLAASGSLALPVQAEQQPAVELDPIIVTSPLQLKLSDSAMPVTVLSDEELRMKTGHSIGETLKNELGITSQSFGPGVGTPVIRGQAGPRVRVLNNGIGSNDASAISPDHATSVEPLLAERIEVLRGPATLLYGSGAIGGVVNVIDNRIPGRAFDKALNAALEQRFDSTSDETSTVMKVEGSKDHLAYHVDGFYRHRNNLDIGGSGIDTAKVAITDPSLDVVDNPKGYLNNTGAEAISGSAGLSWIGDNGFAGASINNINNNYGIAPDGTGEETVRIAMRQNKYDFKSELANPLPFVKSVRSRLGYTDYQHTEIANGEPGAFFTNKTYEGRLELDHNDIGPLRGTVGFQAQSSDFHATEKLTGESIVPRSDISSYGVFGVETFEAGPLTYQFGVRVEQTDVRPDGHDSLSYTPVSASASALWKIDKRNSLNLAITRSSRAPNVQELLSDGYHDATRSYERGSLSLKEETSYNLDLGYRFRNDWMRAELDLFHNWASDYIYQARTGEFVDEDGNPCAVDCKPMVLSNQSDAIFKGYEAKLIFPLMENRNGLVELTLFSDYTRGEFVNGGDVPRMPPLRYGLQLDYNREKLASYLRFTRADDQPHAGDFETSTAGYFLLNVGVNYQLKAYKDAKLLLFAKGSNLLDQNIRNSTSYLRNFAPEAGRGAEIGFRLSY</sequence>
<feature type="signal peptide" evidence="10">
    <location>
        <begin position="1"/>
        <end position="23"/>
    </location>
</feature>
<evidence type="ECO:0000256" key="8">
    <source>
        <dbReference type="PROSITE-ProRule" id="PRU01360"/>
    </source>
</evidence>
<evidence type="ECO:0000259" key="11">
    <source>
        <dbReference type="Pfam" id="PF00593"/>
    </source>
</evidence>
<feature type="domain" description="TonB-dependent receptor plug" evidence="12">
    <location>
        <begin position="44"/>
        <end position="149"/>
    </location>
</feature>
<evidence type="ECO:0000256" key="3">
    <source>
        <dbReference type="ARBA" id="ARBA00022452"/>
    </source>
</evidence>
<evidence type="ECO:0000256" key="7">
    <source>
        <dbReference type="ARBA" id="ARBA00023237"/>
    </source>
</evidence>
<dbReference type="Proteomes" id="UP000005090">
    <property type="component" value="Chromosome"/>
</dbReference>
<name>H8GK17_METAL</name>
<comment type="subcellular location">
    <subcellularLocation>
        <location evidence="1 8">Cell outer membrane</location>
        <topology evidence="1 8">Multi-pass membrane protein</topology>
    </subcellularLocation>
</comment>
<dbReference type="GO" id="GO:0009279">
    <property type="term" value="C:cell outer membrane"/>
    <property type="evidence" value="ECO:0007669"/>
    <property type="project" value="UniProtKB-SubCell"/>
</dbReference>
<dbReference type="InterPro" id="IPR037066">
    <property type="entry name" value="Plug_dom_sf"/>
</dbReference>
<proteinExistence type="inferred from homology"/>
<organism evidence="13 14">
    <name type="scientific">Methylomicrobium album BG8</name>
    <dbReference type="NCBI Taxonomy" id="686340"/>
    <lineage>
        <taxon>Bacteria</taxon>
        <taxon>Pseudomonadati</taxon>
        <taxon>Pseudomonadota</taxon>
        <taxon>Gammaproteobacteria</taxon>
        <taxon>Methylococcales</taxon>
        <taxon>Methylococcaceae</taxon>
        <taxon>Methylomicrobium</taxon>
    </lineage>
</organism>
<dbReference type="Pfam" id="PF07715">
    <property type="entry name" value="Plug"/>
    <property type="match status" value="1"/>
</dbReference>
<dbReference type="EMBL" id="CM001475">
    <property type="protein sequence ID" value="EIC27976.1"/>
    <property type="molecule type" value="Genomic_DNA"/>
</dbReference>
<feature type="chain" id="PRO_5003612262" evidence="10">
    <location>
        <begin position="24"/>
        <end position="681"/>
    </location>
</feature>
<evidence type="ECO:0000256" key="2">
    <source>
        <dbReference type="ARBA" id="ARBA00022448"/>
    </source>
</evidence>